<evidence type="ECO:0000256" key="3">
    <source>
        <dbReference type="ARBA" id="ARBA00022448"/>
    </source>
</evidence>
<comment type="similarity">
    <text evidence="2">Belongs to the CSC1 (TC 1.A.17) family.</text>
</comment>
<dbReference type="InterPro" id="IPR032880">
    <property type="entry name" value="CSC1/OSCA1-like_N"/>
</dbReference>
<comment type="subcellular location">
    <subcellularLocation>
        <location evidence="1">Membrane</location>
        <topology evidence="1">Multi-pass membrane protein</topology>
    </subcellularLocation>
</comment>
<keyword evidence="4 7" id="KW-0812">Transmembrane</keyword>
<keyword evidence="3" id="KW-0813">Transport</keyword>
<dbReference type="InterPro" id="IPR022257">
    <property type="entry name" value="PHM7_ext"/>
</dbReference>
<name>A0A9P4PX15_9PEZI</name>
<feature type="domain" description="CSC1/OSCA1-like cytosolic" evidence="11">
    <location>
        <begin position="189"/>
        <end position="369"/>
    </location>
</feature>
<evidence type="ECO:0000313" key="13">
    <source>
        <dbReference type="Proteomes" id="UP000799441"/>
    </source>
</evidence>
<evidence type="ECO:0000256" key="7">
    <source>
        <dbReference type="SAM" id="Phobius"/>
    </source>
</evidence>
<protein>
    <submittedName>
        <fullName evidence="12">DUF221-domain-containing protein</fullName>
    </submittedName>
</protein>
<gene>
    <name evidence="12" type="ORF">K431DRAFT_316487</name>
</gene>
<dbReference type="PANTHER" id="PTHR13018:SF26">
    <property type="entry name" value="DOMAIN PROTEIN, PUTATIVE (AFU_ORTHOLOGUE AFUA_5G10920)-RELATED"/>
    <property type="match status" value="1"/>
</dbReference>
<dbReference type="Pfam" id="PF13967">
    <property type="entry name" value="RSN1_TM"/>
    <property type="match status" value="1"/>
</dbReference>
<dbReference type="InterPro" id="IPR027815">
    <property type="entry name" value="CSC1/OSCA1-like_cyt"/>
</dbReference>
<feature type="domain" description="CSC1/OSCA1-like N-terminal transmembrane" evidence="10">
    <location>
        <begin position="18"/>
        <end position="166"/>
    </location>
</feature>
<dbReference type="GO" id="GO:0005227">
    <property type="term" value="F:calcium-activated cation channel activity"/>
    <property type="evidence" value="ECO:0007669"/>
    <property type="project" value="InterPro"/>
</dbReference>
<dbReference type="InterPro" id="IPR045122">
    <property type="entry name" value="Csc1-like"/>
</dbReference>
<keyword evidence="13" id="KW-1185">Reference proteome</keyword>
<accession>A0A9P4PX15</accession>
<dbReference type="InterPro" id="IPR003864">
    <property type="entry name" value="CSC1/OSCA1-like_7TM"/>
</dbReference>
<keyword evidence="6 7" id="KW-0472">Membrane</keyword>
<feature type="transmembrane region" description="Helical" evidence="7">
    <location>
        <begin position="98"/>
        <end position="117"/>
    </location>
</feature>
<sequence length="852" mass="96115">MAGFGGHRSEGSISGASILAAFIPTLIAAIIYLSAFVLIRNRNRKIYLPRTFLGTVPEKDRTPSSHAYGRSWFHDFKALPDHFVLQHNSLDAFLWLRFLKFVILICLIGCLLTWPILMPINATGGGRSTQLDRISFSNIAENNRLWAHVAVAWAFFSIVILLIARERLHVVGARQAYLLDERRALLLSSRTVLFLNVPREAIQAGNLESTFGRNAERSWPVQDFGDLEELIATRTGVAHQLESFQMDLIKAACKQQRKQPSQDRNIVSDAAETERHPTLPKALQQTLPLAKTINEAIMKTRDFVSELTNTIDRHREAPSRNLPNHSAVFVSFSTQLAAHRAFEKVTFKPRLPTQMRFLSIQPKEVLWKNLTMPAEQRLSKAFIALVFVIVFIIFFSIPVGIIGTISNVEYLAQNFKWLSWINNLPPWILGLLTGFVPPFLVSWFTSYVPKLFRHIAKLSGEPTTPQAELKTQVWTFVFQVAQVFLVTTFSSGASAIAKKTVEDPLGAPALLAEALPKASNFYLTYFILQGIASAADNVLNYSDLFSYWFSQYYWNKTPREKFTDYAQMKGMSWGAWYPKFTNLFVIAIAYSCIAPLVLGFAAAGIFLYYLSYRYNVFYVMQTKVDTRGEAYTRALKQMPTGIYLAELCLIGLMGARKAAAQSAVMIALLVVTAVVNGVLDRMLRPLELYLGHDSLTEQEVPLLAQEDSVSAQDEEALHTASHIRRLGINLLPRSRAEELSRFLDSIITGSRKRVKNWMHDSSARHTSEDAEELPQMSEEELTKAYTAPAFTSKIPKLWLPKDPHGVSKQIIEENDEVGIPTTDEGAWLDEKGRLGWDKDFDHVPVYSKPKII</sequence>
<feature type="transmembrane region" description="Helical" evidence="7">
    <location>
        <begin position="18"/>
        <end position="39"/>
    </location>
</feature>
<comment type="caution">
    <text evidence="12">The sequence shown here is derived from an EMBL/GenBank/DDBJ whole genome shotgun (WGS) entry which is preliminary data.</text>
</comment>
<dbReference type="Pfam" id="PF14703">
    <property type="entry name" value="PHM7_cyt"/>
    <property type="match status" value="1"/>
</dbReference>
<reference evidence="12" key="1">
    <citation type="journal article" date="2020" name="Stud. Mycol.">
        <title>101 Dothideomycetes genomes: a test case for predicting lifestyles and emergence of pathogens.</title>
        <authorList>
            <person name="Haridas S."/>
            <person name="Albert R."/>
            <person name="Binder M."/>
            <person name="Bloem J."/>
            <person name="Labutti K."/>
            <person name="Salamov A."/>
            <person name="Andreopoulos B."/>
            <person name="Baker S."/>
            <person name="Barry K."/>
            <person name="Bills G."/>
            <person name="Bluhm B."/>
            <person name="Cannon C."/>
            <person name="Castanera R."/>
            <person name="Culley D."/>
            <person name="Daum C."/>
            <person name="Ezra D."/>
            <person name="Gonzalez J."/>
            <person name="Henrissat B."/>
            <person name="Kuo A."/>
            <person name="Liang C."/>
            <person name="Lipzen A."/>
            <person name="Lutzoni F."/>
            <person name="Magnuson J."/>
            <person name="Mondo S."/>
            <person name="Nolan M."/>
            <person name="Ohm R."/>
            <person name="Pangilinan J."/>
            <person name="Park H.-J."/>
            <person name="Ramirez L."/>
            <person name="Alfaro M."/>
            <person name="Sun H."/>
            <person name="Tritt A."/>
            <person name="Yoshinaga Y."/>
            <person name="Zwiers L.-H."/>
            <person name="Turgeon B."/>
            <person name="Goodwin S."/>
            <person name="Spatafora J."/>
            <person name="Crous P."/>
            <person name="Grigoriev I."/>
        </authorList>
    </citation>
    <scope>NUCLEOTIDE SEQUENCE</scope>
    <source>
        <strain evidence="12">CBS 116435</strain>
    </source>
</reference>
<dbReference type="OrthoDB" id="1076608at2759"/>
<dbReference type="Pfam" id="PF12621">
    <property type="entry name" value="PHM7_ext"/>
    <property type="match status" value="1"/>
</dbReference>
<evidence type="ECO:0000259" key="8">
    <source>
        <dbReference type="Pfam" id="PF02714"/>
    </source>
</evidence>
<dbReference type="AlphaFoldDB" id="A0A9P4PX15"/>
<dbReference type="Pfam" id="PF02714">
    <property type="entry name" value="RSN1_7TM"/>
    <property type="match status" value="1"/>
</dbReference>
<evidence type="ECO:0000256" key="2">
    <source>
        <dbReference type="ARBA" id="ARBA00007779"/>
    </source>
</evidence>
<feature type="domain" description="10TM putative phosphate transporter extracellular tail" evidence="9">
    <location>
        <begin position="765"/>
        <end position="838"/>
    </location>
</feature>
<evidence type="ECO:0000313" key="12">
    <source>
        <dbReference type="EMBL" id="KAF2716493.1"/>
    </source>
</evidence>
<feature type="transmembrane region" description="Helical" evidence="7">
    <location>
        <begin position="659"/>
        <end position="679"/>
    </location>
</feature>
<proteinExistence type="inferred from homology"/>
<dbReference type="EMBL" id="MU003872">
    <property type="protein sequence ID" value="KAF2716493.1"/>
    <property type="molecule type" value="Genomic_DNA"/>
</dbReference>
<dbReference type="Proteomes" id="UP000799441">
    <property type="component" value="Unassembled WGS sequence"/>
</dbReference>
<evidence type="ECO:0000259" key="10">
    <source>
        <dbReference type="Pfam" id="PF13967"/>
    </source>
</evidence>
<feature type="transmembrane region" description="Helical" evidence="7">
    <location>
        <begin position="583"/>
        <end position="610"/>
    </location>
</feature>
<feature type="transmembrane region" description="Helical" evidence="7">
    <location>
        <begin position="426"/>
        <end position="448"/>
    </location>
</feature>
<dbReference type="GO" id="GO:0005886">
    <property type="term" value="C:plasma membrane"/>
    <property type="evidence" value="ECO:0007669"/>
    <property type="project" value="TreeGrafter"/>
</dbReference>
<dbReference type="PANTHER" id="PTHR13018">
    <property type="entry name" value="PROBABLE MEMBRANE PROTEIN DUF221-RELATED"/>
    <property type="match status" value="1"/>
</dbReference>
<evidence type="ECO:0000259" key="11">
    <source>
        <dbReference type="Pfam" id="PF14703"/>
    </source>
</evidence>
<evidence type="ECO:0000256" key="5">
    <source>
        <dbReference type="ARBA" id="ARBA00022989"/>
    </source>
</evidence>
<evidence type="ECO:0000259" key="9">
    <source>
        <dbReference type="Pfam" id="PF12621"/>
    </source>
</evidence>
<organism evidence="12 13">
    <name type="scientific">Polychaeton citri CBS 116435</name>
    <dbReference type="NCBI Taxonomy" id="1314669"/>
    <lineage>
        <taxon>Eukaryota</taxon>
        <taxon>Fungi</taxon>
        <taxon>Dikarya</taxon>
        <taxon>Ascomycota</taxon>
        <taxon>Pezizomycotina</taxon>
        <taxon>Dothideomycetes</taxon>
        <taxon>Dothideomycetidae</taxon>
        <taxon>Capnodiales</taxon>
        <taxon>Capnodiaceae</taxon>
        <taxon>Polychaeton</taxon>
    </lineage>
</organism>
<evidence type="ECO:0000256" key="4">
    <source>
        <dbReference type="ARBA" id="ARBA00022692"/>
    </source>
</evidence>
<evidence type="ECO:0000256" key="6">
    <source>
        <dbReference type="ARBA" id="ARBA00023136"/>
    </source>
</evidence>
<feature type="transmembrane region" description="Helical" evidence="7">
    <location>
        <begin position="382"/>
        <end position="406"/>
    </location>
</feature>
<keyword evidence="5 7" id="KW-1133">Transmembrane helix</keyword>
<feature type="domain" description="CSC1/OSCA1-like 7TM region" evidence="8">
    <location>
        <begin position="381"/>
        <end position="653"/>
    </location>
</feature>
<feature type="transmembrane region" description="Helical" evidence="7">
    <location>
        <begin position="145"/>
        <end position="164"/>
    </location>
</feature>
<evidence type="ECO:0000256" key="1">
    <source>
        <dbReference type="ARBA" id="ARBA00004141"/>
    </source>
</evidence>